<dbReference type="Proteomes" id="UP000401717">
    <property type="component" value="Unassembled WGS sequence"/>
</dbReference>
<dbReference type="EMBL" id="CABFVH010000020">
    <property type="protein sequence ID" value="VUF13508.1"/>
    <property type="molecule type" value="Genomic_DNA"/>
</dbReference>
<evidence type="ECO:0000313" key="5">
    <source>
        <dbReference type="Proteomes" id="UP001055303"/>
    </source>
</evidence>
<feature type="compositionally biased region" description="Low complexity" evidence="1">
    <location>
        <begin position="194"/>
        <end position="228"/>
    </location>
</feature>
<dbReference type="RefSeq" id="WP_238178628.1">
    <property type="nucleotide sequence ID" value="NZ_BPQI01000009.1"/>
</dbReference>
<evidence type="ECO:0000313" key="4">
    <source>
        <dbReference type="Proteomes" id="UP000401717"/>
    </source>
</evidence>
<feature type="region of interest" description="Disordered" evidence="1">
    <location>
        <begin position="180"/>
        <end position="321"/>
    </location>
</feature>
<dbReference type="AlphaFoldDB" id="A0A564G0N7"/>
<dbReference type="Proteomes" id="UP001055303">
    <property type="component" value="Unassembled WGS sequence"/>
</dbReference>
<dbReference type="EMBL" id="BPQI01000009">
    <property type="protein sequence ID" value="GJD54596.1"/>
    <property type="molecule type" value="Genomic_DNA"/>
</dbReference>
<gene>
    <name evidence="2" type="ORF">IFDJLNFL_0471</name>
    <name evidence="3" type="ORF">MTDSW087_03213</name>
</gene>
<proteinExistence type="predicted"/>
<protein>
    <submittedName>
        <fullName evidence="3">Uncharacterized protein</fullName>
    </submittedName>
</protein>
<reference evidence="3 4" key="1">
    <citation type="submission" date="2019-06" db="EMBL/GenBank/DDBJ databases">
        <authorList>
            <person name="Rodrigo-Torres L."/>
            <person name="Arahal R. D."/>
            <person name="Lucena T."/>
        </authorList>
    </citation>
    <scope>NUCLEOTIDE SEQUENCE [LARGE SCALE GENOMIC DNA]</scope>
    <source>
        <strain evidence="3 4">SW08-7</strain>
    </source>
</reference>
<feature type="compositionally biased region" description="Basic and acidic residues" evidence="1">
    <location>
        <begin position="310"/>
        <end position="319"/>
    </location>
</feature>
<name>A0A564G0N7_9HYPH</name>
<feature type="compositionally biased region" description="Low complexity" evidence="1">
    <location>
        <begin position="242"/>
        <end position="253"/>
    </location>
</feature>
<organism evidence="3 4">
    <name type="scientific">Methylobacterium dankookense</name>
    <dbReference type="NCBI Taxonomy" id="560405"/>
    <lineage>
        <taxon>Bacteria</taxon>
        <taxon>Pseudomonadati</taxon>
        <taxon>Pseudomonadota</taxon>
        <taxon>Alphaproteobacteria</taxon>
        <taxon>Hyphomicrobiales</taxon>
        <taxon>Methylobacteriaceae</taxon>
        <taxon>Methylobacterium</taxon>
    </lineage>
</organism>
<sequence>MNLGTRLDTGLQASGRIARGTATGAQPRPRRLRMMAAVALLAGLAQIGLAQQGALAQAVFEDDILPPRAVAWRLADRGFTGIGRPRFDGRAYVVEAFGPNGARLRLFVDPEDGEILSRQRLDAPVEVVRPRPAAPGYGWTEEDEMRGPGRVAERLVPPADIPGAGRSGVYPPRGIAPAPAPVPAVPEPGRREPAPAAANPAGNPYGVNPDSGRTAPAPRKVARVAPAPDLRPVEAKPALRNAPEAPKPAAARKAPVDAKADAPKADAPKADAPKAPEAVKPAEAKLPEAKQTEAKPVETKAAEAKPAAQEWKDPPEGRRNVRVIGGATVVPGTVEKDGAAAQ</sequence>
<evidence type="ECO:0000313" key="3">
    <source>
        <dbReference type="EMBL" id="VUF13508.1"/>
    </source>
</evidence>
<reference evidence="2" key="3">
    <citation type="submission" date="2021-08" db="EMBL/GenBank/DDBJ databases">
        <authorList>
            <person name="Tani A."/>
            <person name="Ola A."/>
            <person name="Ogura Y."/>
            <person name="Katsura K."/>
            <person name="Hayashi T."/>
        </authorList>
    </citation>
    <scope>NUCLEOTIDE SEQUENCE</scope>
    <source>
        <strain evidence="2">DSM 22415</strain>
    </source>
</reference>
<evidence type="ECO:0000256" key="1">
    <source>
        <dbReference type="SAM" id="MobiDB-lite"/>
    </source>
</evidence>
<reference evidence="2" key="2">
    <citation type="journal article" date="2021" name="Front. Microbiol.">
        <title>Comprehensive Comparative Genomics and Phenotyping of Methylobacterium Species.</title>
        <authorList>
            <person name="Alessa O."/>
            <person name="Ogura Y."/>
            <person name="Fujitani Y."/>
            <person name="Takami H."/>
            <person name="Hayashi T."/>
            <person name="Sahin N."/>
            <person name="Tani A."/>
        </authorList>
    </citation>
    <scope>NUCLEOTIDE SEQUENCE</scope>
    <source>
        <strain evidence="2">DSM 22415</strain>
    </source>
</reference>
<keyword evidence="5" id="KW-1185">Reference proteome</keyword>
<accession>A0A564G0N7</accession>
<feature type="compositionally biased region" description="Basic and acidic residues" evidence="1">
    <location>
        <begin position="280"/>
        <end position="303"/>
    </location>
</feature>
<feature type="compositionally biased region" description="Basic and acidic residues" evidence="1">
    <location>
        <begin position="254"/>
        <end position="274"/>
    </location>
</feature>
<evidence type="ECO:0000313" key="2">
    <source>
        <dbReference type="EMBL" id="GJD54596.1"/>
    </source>
</evidence>